<dbReference type="PANTHER" id="PTHR35569:SF1">
    <property type="entry name" value="CYANAMIDE HYDRATASE DDI2-RELATED"/>
    <property type="match status" value="1"/>
</dbReference>
<feature type="domain" description="HD" evidence="1">
    <location>
        <begin position="84"/>
        <end position="171"/>
    </location>
</feature>
<dbReference type="InterPro" id="IPR003607">
    <property type="entry name" value="HD/PDEase_dom"/>
</dbReference>
<dbReference type="Proteomes" id="UP000218891">
    <property type="component" value="Chromosome"/>
</dbReference>
<protein>
    <submittedName>
        <fullName evidence="2">HD domain protein, cyanamide hydratase family</fullName>
    </submittedName>
</protein>
<dbReference type="PANTHER" id="PTHR35569">
    <property type="entry name" value="CYANAMIDE HYDRATASE DDI2-RELATED"/>
    <property type="match status" value="1"/>
</dbReference>
<evidence type="ECO:0000313" key="3">
    <source>
        <dbReference type="Proteomes" id="UP000218891"/>
    </source>
</evidence>
<evidence type="ECO:0000259" key="1">
    <source>
        <dbReference type="Pfam" id="PF01966"/>
    </source>
</evidence>
<dbReference type="CDD" id="cd00077">
    <property type="entry name" value="HDc"/>
    <property type="match status" value="1"/>
</dbReference>
<reference evidence="2 3" key="3">
    <citation type="journal article" date="2017" name="Int. J. Syst. Evol. Microbiol.">
        <title>Adaptation of Surface-Associated Bacteria to the Open Ocean: A Genomically Distinct Subpopulation of Phaeobacter gallaeciensis Colonizes Pacific Mesozooplankton.</title>
        <authorList>
            <person name="Freese H.M."/>
            <person name="Methner A."/>
            <person name="Overmann J."/>
        </authorList>
    </citation>
    <scope>NUCLEOTIDE SEQUENCE [LARGE SCALE GENOMIC DNA]</scope>
    <source>
        <strain evidence="2 3">P36</strain>
    </source>
</reference>
<dbReference type="EMBL" id="CP010643">
    <property type="protein sequence ID" value="ATG35097.1"/>
    <property type="molecule type" value="Genomic_DNA"/>
</dbReference>
<organism evidence="2 3">
    <name type="scientific">Phaeobacter piscinae</name>
    <dbReference type="NCBI Taxonomy" id="1580596"/>
    <lineage>
        <taxon>Bacteria</taxon>
        <taxon>Pseudomonadati</taxon>
        <taxon>Pseudomonadota</taxon>
        <taxon>Alphaproteobacteria</taxon>
        <taxon>Rhodobacterales</taxon>
        <taxon>Roseobacteraceae</taxon>
        <taxon>Phaeobacter</taxon>
    </lineage>
</organism>
<dbReference type="Pfam" id="PF01966">
    <property type="entry name" value="HD"/>
    <property type="match status" value="1"/>
</dbReference>
<evidence type="ECO:0000313" key="2">
    <source>
        <dbReference type="EMBL" id="ATG35097.1"/>
    </source>
</evidence>
<reference evidence="2 3" key="2">
    <citation type="journal article" date="2017" name="Genome Biol. Evol.">
        <title>Trajectories and Drivers of Genome Evolution in Surface-Associated Marine Phaeobacter.</title>
        <authorList>
            <person name="Freese H.M."/>
            <person name="Sikorski J."/>
            <person name="Bunk B."/>
            <person name="Scheuner C."/>
            <person name="Meier-Kolthoff J.P."/>
            <person name="Sproer C."/>
            <person name="Gram L."/>
            <person name="Overmann J."/>
        </authorList>
    </citation>
    <scope>NUCLEOTIDE SEQUENCE [LARGE SCALE GENOMIC DNA]</scope>
    <source>
        <strain evidence="2 3">P36</strain>
    </source>
</reference>
<dbReference type="InterPro" id="IPR006674">
    <property type="entry name" value="HD_domain"/>
</dbReference>
<name>A0ABN5DCS9_9RHOB</name>
<reference evidence="2 3" key="4">
    <citation type="journal article" date="2018" name="Environ. Microbiol. Rep.">
        <title>Phylogenetic distribution of roseobacticides in the Roseobacter group and their effect on microalgae.</title>
        <authorList>
            <person name="Sonnenschein E.C."/>
            <person name="Phippen C.B."/>
            <person name="Bentzon-Tilia M."/>
            <person name="Rasmussen S.A."/>
            <person name="Nielsen K.F."/>
            <person name="Gram L."/>
        </authorList>
    </citation>
    <scope>NUCLEOTIDE SEQUENCE [LARGE SCALE GENOMIC DNA]</scope>
    <source>
        <strain evidence="2 3">P36</strain>
    </source>
</reference>
<reference evidence="2 3" key="1">
    <citation type="journal article" date="2017" name="Front. Microbiol.">
        <title>Phaeobacter piscinae sp. nov., a species of the Roseobacter group and potential aquaculture probiont.</title>
        <authorList>
            <person name="Sonnenschein E.C."/>
            <person name="Phippen C.B.W."/>
            <person name="Nielsen K.F."/>
            <person name="Mateiu R.V."/>
            <person name="Melchiorsen J."/>
            <person name="Gram L."/>
            <person name="Overmann J."/>
            <person name="Freese H.M."/>
        </authorList>
    </citation>
    <scope>NUCLEOTIDE SEQUENCE [LARGE SCALE GENOMIC DNA]</scope>
    <source>
        <strain evidence="2 3">P36</strain>
    </source>
</reference>
<keyword evidence="3" id="KW-1185">Reference proteome</keyword>
<dbReference type="Gene3D" id="1.10.3210.10">
    <property type="entry name" value="Hypothetical protein af1432"/>
    <property type="match status" value="1"/>
</dbReference>
<sequence length="254" mass="27838">MTKYLGDQAWSQATGGILRRRDRVALMRQLAGMQLGELARRLGLAKGPAALPLDVADIPVPDSATCRAAEEHVASSLSHALDLHSHRTYYWGMFLAHSEGLRPDPELLYVSALLHDLGLSAREMPKARSCCFAVNGARLADLFLQQQQWDSARRRSVFEAISLHLNLEVPAARHGAEARLLALGAHLDVTGRNLHRLHRRSAGSVLKRFPRDGFAEEIAASVSAGHHPHTRAGILSKLGFKDLALANPLDRPRA</sequence>
<dbReference type="SUPFAM" id="SSF109604">
    <property type="entry name" value="HD-domain/PDEase-like"/>
    <property type="match status" value="1"/>
</dbReference>
<accession>A0ABN5DCS9</accession>
<dbReference type="RefSeq" id="WP_052465573.1">
    <property type="nucleotide sequence ID" value="NZ_CP010643.1"/>
</dbReference>
<proteinExistence type="predicted"/>
<gene>
    <name evidence="2" type="ORF">PhaeoP36_00942</name>
</gene>